<evidence type="ECO:0000313" key="1">
    <source>
        <dbReference type="EMBL" id="QUI24590.1"/>
    </source>
</evidence>
<dbReference type="AlphaFoldDB" id="A0A8J8MMQ1"/>
<evidence type="ECO:0000313" key="2">
    <source>
        <dbReference type="Proteomes" id="UP000683246"/>
    </source>
</evidence>
<gene>
    <name evidence="1" type="ORF">HZI73_20790</name>
</gene>
<sequence>MTKSFKISKRGYAPEEVQAYIDELEAVIDQYKSKEHYISTALVDSHMASMTILEEAEIHAFEIEKNALVELEHFKEALDLTKKRLLSFQNDYDTFVGNFKSSMETIQLHEAACSLETLEKELNKYVKKPAAKKRRRKKKKTS</sequence>
<accession>A0A8J8MMQ1</accession>
<dbReference type="EMBL" id="CP058649">
    <property type="protein sequence ID" value="QUI24590.1"/>
    <property type="molecule type" value="Genomic_DNA"/>
</dbReference>
<keyword evidence="2" id="KW-1185">Reference proteome</keyword>
<dbReference type="KEGG" id="vpy:HZI73_20790"/>
<proteinExistence type="predicted"/>
<reference evidence="1" key="1">
    <citation type="submission" date="2020-07" db="EMBL/GenBank/DDBJ databases">
        <title>Vallitalea pronyensis genome.</title>
        <authorList>
            <person name="Postec A."/>
        </authorList>
    </citation>
    <scope>NUCLEOTIDE SEQUENCE</scope>
    <source>
        <strain evidence="1">FatNI3</strain>
    </source>
</reference>
<dbReference type="Proteomes" id="UP000683246">
    <property type="component" value="Chromosome"/>
</dbReference>
<evidence type="ECO:0008006" key="3">
    <source>
        <dbReference type="Google" id="ProtNLM"/>
    </source>
</evidence>
<dbReference type="RefSeq" id="WP_212695282.1">
    <property type="nucleotide sequence ID" value="NZ_CP058649.1"/>
</dbReference>
<organism evidence="1 2">
    <name type="scientific">Vallitalea pronyensis</name>
    <dbReference type="NCBI Taxonomy" id="1348613"/>
    <lineage>
        <taxon>Bacteria</taxon>
        <taxon>Bacillati</taxon>
        <taxon>Bacillota</taxon>
        <taxon>Clostridia</taxon>
        <taxon>Lachnospirales</taxon>
        <taxon>Vallitaleaceae</taxon>
        <taxon>Vallitalea</taxon>
    </lineage>
</organism>
<protein>
    <recommendedName>
        <fullName evidence="3">DivIVA domain-containing protein</fullName>
    </recommendedName>
</protein>
<name>A0A8J8MMQ1_9FIRM</name>